<keyword evidence="7" id="KW-0325">Glycoprotein</keyword>
<evidence type="ECO:0000256" key="8">
    <source>
        <dbReference type="SAM" id="Phobius"/>
    </source>
</evidence>
<dbReference type="EMBL" id="AZHD01000021">
    <property type="protein sequence ID" value="OAA55050.1"/>
    <property type="molecule type" value="Genomic_DNA"/>
</dbReference>
<dbReference type="GO" id="GO:0016020">
    <property type="term" value="C:membrane"/>
    <property type="evidence" value="ECO:0007669"/>
    <property type="project" value="UniProtKB-SubCell"/>
</dbReference>
<dbReference type="InterPro" id="IPR029044">
    <property type="entry name" value="Nucleotide-diphossugar_trans"/>
</dbReference>
<evidence type="ECO:0000256" key="3">
    <source>
        <dbReference type="ARBA" id="ARBA00022679"/>
    </source>
</evidence>
<accession>A0A162MEE5</accession>
<evidence type="ECO:0000256" key="6">
    <source>
        <dbReference type="ARBA" id="ARBA00023136"/>
    </source>
</evidence>
<evidence type="ECO:0000256" key="7">
    <source>
        <dbReference type="ARBA" id="ARBA00023180"/>
    </source>
</evidence>
<dbReference type="InterPro" id="IPR052427">
    <property type="entry name" value="Glycosyltrans_GT2/GT47"/>
</dbReference>
<evidence type="ECO:0000256" key="5">
    <source>
        <dbReference type="ARBA" id="ARBA00022989"/>
    </source>
</evidence>
<keyword evidence="4 8" id="KW-0812">Transmembrane</keyword>
<keyword evidence="10" id="KW-1185">Reference proteome</keyword>
<feature type="transmembrane region" description="Helical" evidence="8">
    <location>
        <begin position="325"/>
        <end position="348"/>
    </location>
</feature>
<name>A0A162MEE5_9HYPO</name>
<dbReference type="GO" id="GO:0016757">
    <property type="term" value="F:glycosyltransferase activity"/>
    <property type="evidence" value="ECO:0007669"/>
    <property type="project" value="UniProtKB-KW"/>
</dbReference>
<dbReference type="Pfam" id="PF13641">
    <property type="entry name" value="Glyco_tranf_2_3"/>
    <property type="match status" value="1"/>
</dbReference>
<reference evidence="9 10" key="1">
    <citation type="journal article" date="2016" name="Genome Biol. Evol.">
        <title>Divergent and convergent evolution of fungal pathogenicity.</title>
        <authorList>
            <person name="Shang Y."/>
            <person name="Xiao G."/>
            <person name="Zheng P."/>
            <person name="Cen K."/>
            <person name="Zhan S."/>
            <person name="Wang C."/>
        </authorList>
    </citation>
    <scope>NUCLEOTIDE SEQUENCE [LARGE SCALE GENOMIC DNA]</scope>
    <source>
        <strain evidence="9 10">RCEF 264</strain>
    </source>
</reference>
<dbReference type="SUPFAM" id="SSF53448">
    <property type="entry name" value="Nucleotide-diphospho-sugar transferases"/>
    <property type="match status" value="1"/>
</dbReference>
<dbReference type="STRING" id="1081102.A0A162MEE5"/>
<gene>
    <name evidence="9" type="ORF">SPI_08554</name>
</gene>
<sequence>MTTVLPTLRETAASGPSVDRWTYAFLALFGWRYIRQIVHLVSFWALYKPAEPAAEPTLTSGDATVIVPTVDPGNAMFGACLTTACRNRPSRVLVVTAGETLRRLTEASCADTPIEVLVSTTANKRAQVVRAVQATTSRIVVLMDDHVLWPDTFLRYALAAFDADSRVGLVGTNKRVIRRPTAGASLWERHLNLIQCLYLERHNFEIRASNAVDGGVFVVSGRTSLLRTEIVADPAFCAGYLNDHIFFGRVGPLSVDDDNFVTRWCVAHGWKIKIQYRPETLITTDLGSLSKFTGGLIRWVRTTWRSNAMSLVHWHVWRAQPWSVYAVYLTLFTNFALFYDPLLLYAFYRSGFVQPGALLPRPQQGTHPDGSTTPAVAATAAPRLLAFVPLVLWMLAFKMVKPFAYFYRHPQDLVLVPGYFLFTWFHSLIKLCGLLTVHNGKWEGRDLDAINKAIKMQVKEEEDDDE</sequence>
<dbReference type="Gene3D" id="3.90.550.10">
    <property type="entry name" value="Spore Coat Polysaccharide Biosynthesis Protein SpsA, Chain A"/>
    <property type="match status" value="1"/>
</dbReference>
<dbReference type="PANTHER" id="PTHR47844">
    <property type="entry name" value="SYNTHASE CPS1, PUTATIVE (AFU_ORTHOLOGUE AFUA_7G02500)-RELATED"/>
    <property type="match status" value="1"/>
</dbReference>
<dbReference type="Proteomes" id="UP000076874">
    <property type="component" value="Unassembled WGS sequence"/>
</dbReference>
<evidence type="ECO:0000256" key="2">
    <source>
        <dbReference type="ARBA" id="ARBA00022676"/>
    </source>
</evidence>
<evidence type="ECO:0000313" key="10">
    <source>
        <dbReference type="Proteomes" id="UP000076874"/>
    </source>
</evidence>
<evidence type="ECO:0000256" key="4">
    <source>
        <dbReference type="ARBA" id="ARBA00022692"/>
    </source>
</evidence>
<keyword evidence="3" id="KW-0808">Transferase</keyword>
<feature type="transmembrane region" description="Helical" evidence="8">
    <location>
        <begin position="384"/>
        <end position="407"/>
    </location>
</feature>
<keyword evidence="5 8" id="KW-1133">Transmembrane helix</keyword>
<comment type="subcellular location">
    <subcellularLocation>
        <location evidence="1">Membrane</location>
    </subcellularLocation>
</comment>
<dbReference type="PANTHER" id="PTHR47844:SF1">
    <property type="entry name" value="EXOSTOSIN-LIKE 2"/>
    <property type="match status" value="1"/>
</dbReference>
<dbReference type="OrthoDB" id="2849215at2759"/>
<evidence type="ECO:0000313" key="9">
    <source>
        <dbReference type="EMBL" id="OAA55050.1"/>
    </source>
</evidence>
<keyword evidence="2" id="KW-0328">Glycosyltransferase</keyword>
<evidence type="ECO:0000256" key="1">
    <source>
        <dbReference type="ARBA" id="ARBA00004370"/>
    </source>
</evidence>
<proteinExistence type="predicted"/>
<organism evidence="9 10">
    <name type="scientific">Niveomyces insectorum RCEF 264</name>
    <dbReference type="NCBI Taxonomy" id="1081102"/>
    <lineage>
        <taxon>Eukaryota</taxon>
        <taxon>Fungi</taxon>
        <taxon>Dikarya</taxon>
        <taxon>Ascomycota</taxon>
        <taxon>Pezizomycotina</taxon>
        <taxon>Sordariomycetes</taxon>
        <taxon>Hypocreomycetidae</taxon>
        <taxon>Hypocreales</taxon>
        <taxon>Cordycipitaceae</taxon>
        <taxon>Niveomyces</taxon>
    </lineage>
</organism>
<keyword evidence="6 8" id="KW-0472">Membrane</keyword>
<protein>
    <submittedName>
        <fullName evidence="9">Capsule polysaccharide synthase</fullName>
    </submittedName>
</protein>
<comment type="caution">
    <text evidence="9">The sequence shown here is derived from an EMBL/GenBank/DDBJ whole genome shotgun (WGS) entry which is preliminary data.</text>
</comment>
<dbReference type="AlphaFoldDB" id="A0A162MEE5"/>